<dbReference type="CDD" id="cd00093">
    <property type="entry name" value="HTH_XRE"/>
    <property type="match status" value="1"/>
</dbReference>
<dbReference type="PANTHER" id="PTHR46558">
    <property type="entry name" value="TRACRIPTIONAL REGULATORY PROTEIN-RELATED-RELATED"/>
    <property type="match status" value="1"/>
</dbReference>
<evidence type="ECO:0000313" key="3">
    <source>
        <dbReference type="EMBL" id="APT73450.1"/>
    </source>
</evidence>
<dbReference type="SUPFAM" id="SSF51306">
    <property type="entry name" value="LexA/Signal peptidase"/>
    <property type="match status" value="1"/>
</dbReference>
<evidence type="ECO:0000256" key="1">
    <source>
        <dbReference type="ARBA" id="ARBA00023125"/>
    </source>
</evidence>
<protein>
    <submittedName>
        <fullName evidence="3">XRE family transcriptional regulator</fullName>
    </submittedName>
</protein>
<accession>A0ABM6GD07</accession>
<reference evidence="3 4" key="1">
    <citation type="submission" date="2014-02" db="EMBL/GenBank/DDBJ databases">
        <title>Diversity of Thermotogales isolates from hydrothermal vents.</title>
        <authorList>
            <person name="Haverkamp T.H.A."/>
            <person name="Lossouarn J."/>
            <person name="Geslin C."/>
            <person name="Nesbo C.L."/>
        </authorList>
    </citation>
    <scope>NUCLEOTIDE SEQUENCE [LARGE SCALE GENOMIC DNA]</scope>
    <source>
        <strain evidence="3 4">431</strain>
    </source>
</reference>
<keyword evidence="4" id="KW-1185">Reference proteome</keyword>
<dbReference type="Proteomes" id="UP000185490">
    <property type="component" value="Chromosome"/>
</dbReference>
<dbReference type="PROSITE" id="PS50943">
    <property type="entry name" value="HTH_CROC1"/>
    <property type="match status" value="1"/>
</dbReference>
<dbReference type="InterPro" id="IPR010982">
    <property type="entry name" value="Lambda_DNA-bd_dom_sf"/>
</dbReference>
<name>A0ABM6GD07_9BACT</name>
<dbReference type="Gene3D" id="1.10.260.40">
    <property type="entry name" value="lambda repressor-like DNA-binding domains"/>
    <property type="match status" value="1"/>
</dbReference>
<proteinExistence type="predicted"/>
<dbReference type="PANTHER" id="PTHR46558:SF11">
    <property type="entry name" value="HTH-TYPE TRANSCRIPTIONAL REGULATOR XRE"/>
    <property type="match status" value="1"/>
</dbReference>
<dbReference type="Pfam" id="PF01381">
    <property type="entry name" value="HTH_3"/>
    <property type="match status" value="1"/>
</dbReference>
<organism evidence="3 4">
    <name type="scientific">Thermosipho melanesiensis</name>
    <dbReference type="NCBI Taxonomy" id="46541"/>
    <lineage>
        <taxon>Bacteria</taxon>
        <taxon>Thermotogati</taxon>
        <taxon>Thermotogota</taxon>
        <taxon>Thermotogae</taxon>
        <taxon>Thermotogales</taxon>
        <taxon>Fervidobacteriaceae</taxon>
        <taxon>Thermosipho</taxon>
    </lineage>
</organism>
<dbReference type="RefSeq" id="WP_012056628.1">
    <property type="nucleotide sequence ID" value="NZ_CP007389.1"/>
</dbReference>
<dbReference type="Pfam" id="PF00717">
    <property type="entry name" value="Peptidase_S24"/>
    <property type="match status" value="1"/>
</dbReference>
<keyword evidence="1" id="KW-0238">DNA-binding</keyword>
<dbReference type="CDD" id="cd06529">
    <property type="entry name" value="S24_LexA-like"/>
    <property type="match status" value="1"/>
</dbReference>
<gene>
    <name evidence="3" type="ORF">BW47_02165</name>
</gene>
<dbReference type="InterPro" id="IPR039418">
    <property type="entry name" value="LexA-like"/>
</dbReference>
<evidence type="ECO:0000259" key="2">
    <source>
        <dbReference type="PROSITE" id="PS50943"/>
    </source>
</evidence>
<dbReference type="SUPFAM" id="SSF47413">
    <property type="entry name" value="lambda repressor-like DNA-binding domains"/>
    <property type="match status" value="1"/>
</dbReference>
<dbReference type="Gene3D" id="2.10.109.10">
    <property type="entry name" value="Umud Fragment, subunit A"/>
    <property type="match status" value="1"/>
</dbReference>
<dbReference type="EMBL" id="CP007389">
    <property type="protein sequence ID" value="APT73450.1"/>
    <property type="molecule type" value="Genomic_DNA"/>
</dbReference>
<dbReference type="InterPro" id="IPR036286">
    <property type="entry name" value="LexA/Signal_pep-like_sf"/>
</dbReference>
<dbReference type="InterPro" id="IPR001387">
    <property type="entry name" value="Cro/C1-type_HTH"/>
</dbReference>
<evidence type="ECO:0000313" key="4">
    <source>
        <dbReference type="Proteomes" id="UP000185490"/>
    </source>
</evidence>
<feature type="domain" description="HTH cro/C1-type" evidence="2">
    <location>
        <begin position="7"/>
        <end position="61"/>
    </location>
</feature>
<dbReference type="SMART" id="SM00530">
    <property type="entry name" value="HTH_XRE"/>
    <property type="match status" value="1"/>
</dbReference>
<dbReference type="InterPro" id="IPR015927">
    <property type="entry name" value="Peptidase_S24_S26A/B/C"/>
</dbReference>
<sequence>MDLGEKIKQLRLERDISQEQLAKRLGISRESISHYENNRIVPPVHILREIAKIFNVSVNYFFEEEHYDKNVKGESELVDYNIPQNFMGFMVVGSHSRGKLLNNKISKKQKGIPVLRFPNPSEGEPENQLIKVRYIDYLQKKDIDYALRLNSDIIEPLIPKGALLLVSTRNNRLPQNGELIVYYLNGKFGVRWYFQKGDNVILIAENSKYLPIITTRVDFKFAGIVKDVIFDFKPQKTTFPEDRD</sequence>